<evidence type="ECO:0000313" key="2">
    <source>
        <dbReference type="Proteomes" id="UP000188533"/>
    </source>
</evidence>
<protein>
    <submittedName>
        <fullName evidence="1">Uncharacterized protein</fullName>
    </submittedName>
</protein>
<evidence type="ECO:0000313" key="1">
    <source>
        <dbReference type="EMBL" id="GAW06082.1"/>
    </source>
</evidence>
<reference evidence="1 2" key="1">
    <citation type="submission" date="2016-08" db="EMBL/GenBank/DDBJ databases">
        <authorList>
            <consortium name="Lentinula edodes genome sequencing consortium"/>
            <person name="Sakamoto Y."/>
            <person name="Nakade K."/>
            <person name="Sato S."/>
            <person name="Yoshida Y."/>
            <person name="Miyazaki K."/>
            <person name="Natsume S."/>
            <person name="Konno N."/>
        </authorList>
    </citation>
    <scope>NUCLEOTIDE SEQUENCE [LARGE SCALE GENOMIC DNA]</scope>
    <source>
        <strain evidence="1 2">NBRC 111202</strain>
    </source>
</reference>
<dbReference type="EMBL" id="BDGU01000292">
    <property type="protein sequence ID" value="GAW06082.1"/>
    <property type="molecule type" value="Genomic_DNA"/>
</dbReference>
<dbReference type="AlphaFoldDB" id="A0A1Q3EFV5"/>
<proteinExistence type="predicted"/>
<dbReference type="Proteomes" id="UP000188533">
    <property type="component" value="Unassembled WGS sequence"/>
</dbReference>
<name>A0A1Q3EFV5_LENED</name>
<reference evidence="1 2" key="2">
    <citation type="submission" date="2017-02" db="EMBL/GenBank/DDBJ databases">
        <title>A genome survey and senescence transcriptome analysis in Lentinula edodes.</title>
        <authorList>
            <person name="Sakamoto Y."/>
            <person name="Nakade K."/>
            <person name="Sato S."/>
            <person name="Yoshida Y."/>
            <person name="Miyazaki K."/>
            <person name="Natsume S."/>
            <person name="Konno N."/>
        </authorList>
    </citation>
    <scope>NUCLEOTIDE SEQUENCE [LARGE SCALE GENOMIC DNA]</scope>
    <source>
        <strain evidence="1 2">NBRC 111202</strain>
    </source>
</reference>
<accession>A0A1Q3EFV5</accession>
<sequence>MDSRFPSNRWKEIREDTYSIIVSAKDALYSSLNEETPSISSFRESSTQVHEDDFANLMSYKLPGSFDEEACSSASRASATEPCDPLCLPPICV</sequence>
<comment type="caution">
    <text evidence="1">The sequence shown here is derived from an EMBL/GenBank/DDBJ whole genome shotgun (WGS) entry which is preliminary data.</text>
</comment>
<gene>
    <name evidence="1" type="ORF">LENED_007977</name>
</gene>
<keyword evidence="2" id="KW-1185">Reference proteome</keyword>
<organism evidence="1 2">
    <name type="scientific">Lentinula edodes</name>
    <name type="common">Shiitake mushroom</name>
    <name type="synonym">Lentinus edodes</name>
    <dbReference type="NCBI Taxonomy" id="5353"/>
    <lineage>
        <taxon>Eukaryota</taxon>
        <taxon>Fungi</taxon>
        <taxon>Dikarya</taxon>
        <taxon>Basidiomycota</taxon>
        <taxon>Agaricomycotina</taxon>
        <taxon>Agaricomycetes</taxon>
        <taxon>Agaricomycetidae</taxon>
        <taxon>Agaricales</taxon>
        <taxon>Marasmiineae</taxon>
        <taxon>Omphalotaceae</taxon>
        <taxon>Lentinula</taxon>
    </lineage>
</organism>